<organism evidence="3">
    <name type="scientific">viral metagenome</name>
    <dbReference type="NCBI Taxonomy" id="1070528"/>
    <lineage>
        <taxon>unclassified sequences</taxon>
        <taxon>metagenomes</taxon>
        <taxon>organismal metagenomes</taxon>
    </lineage>
</organism>
<dbReference type="EMBL" id="MT144005">
    <property type="protein sequence ID" value="QJA46244.1"/>
    <property type="molecule type" value="Genomic_DNA"/>
</dbReference>
<keyword evidence="1" id="KW-0812">Transmembrane</keyword>
<evidence type="ECO:0000313" key="3">
    <source>
        <dbReference type="EMBL" id="QJA46244.1"/>
    </source>
</evidence>
<feature type="domain" description="WYL" evidence="2">
    <location>
        <begin position="97"/>
        <end position="156"/>
    </location>
</feature>
<dbReference type="AlphaFoldDB" id="A0A6H1ZFB4"/>
<keyword evidence="1" id="KW-1133">Transmembrane helix</keyword>
<dbReference type="Pfam" id="PF13280">
    <property type="entry name" value="WYL"/>
    <property type="match status" value="1"/>
</dbReference>
<dbReference type="PROSITE" id="PS52050">
    <property type="entry name" value="WYL"/>
    <property type="match status" value="1"/>
</dbReference>
<evidence type="ECO:0000259" key="2">
    <source>
        <dbReference type="Pfam" id="PF13280"/>
    </source>
</evidence>
<dbReference type="InterPro" id="IPR026881">
    <property type="entry name" value="WYL_dom"/>
</dbReference>
<feature type="transmembrane region" description="Helical" evidence="1">
    <location>
        <begin position="31"/>
        <end position="49"/>
    </location>
</feature>
<name>A0A6H1ZFB4_9ZZZZ</name>
<keyword evidence="1" id="KW-0472">Membrane</keyword>
<sequence length="181" mass="20435">MTAEDPSFKATLVGATALVVPFLWFFDWQTWAWICAGIFYVLVIAGLWVHALEVYRANKAAPQSPFKSDFITSRAAPSASAELGEDLEDFGEEIWQGNKRIRFAYRNAVSDGTDREVSVRKVMSAGSGHDDDIYFQGYCHLRNEPRTFRLDRVKGRKVVDTATGEIGTLRQILGIKRRLSR</sequence>
<gene>
    <name evidence="3" type="ORF">TM448A00340_0045</name>
</gene>
<protein>
    <submittedName>
        <fullName evidence="3">Putative WYL domain-containing protein</fullName>
    </submittedName>
</protein>
<evidence type="ECO:0000256" key="1">
    <source>
        <dbReference type="SAM" id="Phobius"/>
    </source>
</evidence>
<proteinExistence type="predicted"/>
<accession>A0A6H1ZFB4</accession>
<reference evidence="3" key="1">
    <citation type="submission" date="2020-03" db="EMBL/GenBank/DDBJ databases">
        <title>The deep terrestrial virosphere.</title>
        <authorList>
            <person name="Holmfeldt K."/>
            <person name="Nilsson E."/>
            <person name="Simone D."/>
            <person name="Lopez-Fernandez M."/>
            <person name="Wu X."/>
            <person name="de Brujin I."/>
            <person name="Lundin D."/>
            <person name="Andersson A."/>
            <person name="Bertilsson S."/>
            <person name="Dopson M."/>
        </authorList>
    </citation>
    <scope>NUCLEOTIDE SEQUENCE</scope>
    <source>
        <strain evidence="3">TM448A00340</strain>
    </source>
</reference>
<feature type="transmembrane region" description="Helical" evidence="1">
    <location>
        <begin position="7"/>
        <end position="25"/>
    </location>
</feature>